<keyword evidence="5" id="KW-0648">Protein biosynthesis</keyword>
<dbReference type="GO" id="GO:0005524">
    <property type="term" value="F:ATP binding"/>
    <property type="evidence" value="ECO:0007669"/>
    <property type="project" value="UniProtKB-KW"/>
</dbReference>
<dbReference type="PANTHER" id="PTHR42780:SF1">
    <property type="entry name" value="ISOLEUCINE--TRNA LIGASE, CYTOPLASMIC"/>
    <property type="match status" value="1"/>
</dbReference>
<dbReference type="GO" id="GO:0004822">
    <property type="term" value="F:isoleucine-tRNA ligase activity"/>
    <property type="evidence" value="ECO:0007669"/>
    <property type="project" value="UniProtKB-EC"/>
</dbReference>
<dbReference type="EMBL" id="BARS01009802">
    <property type="protein sequence ID" value="GAF79756.1"/>
    <property type="molecule type" value="Genomic_DNA"/>
</dbReference>
<dbReference type="InterPro" id="IPR002300">
    <property type="entry name" value="aa-tRNA-synth_Ia"/>
</dbReference>
<evidence type="ECO:0000256" key="2">
    <source>
        <dbReference type="ARBA" id="ARBA00022598"/>
    </source>
</evidence>
<keyword evidence="2" id="KW-0436">Ligase</keyword>
<evidence type="ECO:0000256" key="5">
    <source>
        <dbReference type="ARBA" id="ARBA00022917"/>
    </source>
</evidence>
<evidence type="ECO:0000259" key="8">
    <source>
        <dbReference type="Pfam" id="PF00133"/>
    </source>
</evidence>
<evidence type="ECO:0000256" key="1">
    <source>
        <dbReference type="ARBA" id="ARBA00013165"/>
    </source>
</evidence>
<sequence>YAVVEADNEYLILASVLLESVGLGDAKVVERLEGSDLVELRYEPLFNPHDFGVERRRFQTHSQLPLQEPEERLTYRVIATDFVSMEDGTGIVHMAPAYGEVDFEAGMYHTLDFVHTVDLQGNVTGNYPFSGKFVKDADPLVLEDLAERGLLYRSETIRHTYPFCWRCEAPLLYYAKQTWYIRTTAVKEGLIAGNAEINWYPEHIKYGRFGDWLENNVDWAFSRERYWGTPLNIWQCESCGSYDCVDGVEDLKGKVGIAGLKEPLDLHRPSVDEVTFICSKCGDKMRRVPEVIDCWFDSGAMPVAQYHFPFENDTLLEDGRFPADYICEAI</sequence>
<evidence type="ECO:0000256" key="6">
    <source>
        <dbReference type="ARBA" id="ARBA00023146"/>
    </source>
</evidence>
<dbReference type="InterPro" id="IPR009008">
    <property type="entry name" value="Val/Leu/Ile-tRNA-synth_edit"/>
</dbReference>
<organism evidence="9">
    <name type="scientific">marine sediment metagenome</name>
    <dbReference type="NCBI Taxonomy" id="412755"/>
    <lineage>
        <taxon>unclassified sequences</taxon>
        <taxon>metagenomes</taxon>
        <taxon>ecological metagenomes</taxon>
    </lineage>
</organism>
<gene>
    <name evidence="9" type="ORF">S01H1_18339</name>
</gene>
<dbReference type="SUPFAM" id="SSF52374">
    <property type="entry name" value="Nucleotidylyl transferase"/>
    <property type="match status" value="1"/>
</dbReference>
<comment type="catalytic activity">
    <reaction evidence="7">
        <text>tRNA(Ile) + L-isoleucine + ATP = L-isoleucyl-tRNA(Ile) + AMP + diphosphate</text>
        <dbReference type="Rhea" id="RHEA:11060"/>
        <dbReference type="Rhea" id="RHEA-COMP:9666"/>
        <dbReference type="Rhea" id="RHEA-COMP:9695"/>
        <dbReference type="ChEBI" id="CHEBI:30616"/>
        <dbReference type="ChEBI" id="CHEBI:33019"/>
        <dbReference type="ChEBI" id="CHEBI:58045"/>
        <dbReference type="ChEBI" id="CHEBI:78442"/>
        <dbReference type="ChEBI" id="CHEBI:78528"/>
        <dbReference type="ChEBI" id="CHEBI:456215"/>
        <dbReference type="EC" id="6.1.1.5"/>
    </reaction>
</comment>
<dbReference type="AlphaFoldDB" id="X0SX84"/>
<name>X0SX84_9ZZZZ</name>
<evidence type="ECO:0000256" key="7">
    <source>
        <dbReference type="ARBA" id="ARBA00048359"/>
    </source>
</evidence>
<proteinExistence type="predicted"/>
<dbReference type="EC" id="6.1.1.5" evidence="1"/>
<dbReference type="PANTHER" id="PTHR42780">
    <property type="entry name" value="SOLEUCYL-TRNA SYNTHETASE"/>
    <property type="match status" value="1"/>
</dbReference>
<comment type="caution">
    <text evidence="9">The sequence shown here is derived from an EMBL/GenBank/DDBJ whole genome shotgun (WGS) entry which is preliminary data.</text>
</comment>
<evidence type="ECO:0000256" key="4">
    <source>
        <dbReference type="ARBA" id="ARBA00022840"/>
    </source>
</evidence>
<dbReference type="Pfam" id="PF00133">
    <property type="entry name" value="tRNA-synt_1"/>
    <property type="match status" value="1"/>
</dbReference>
<evidence type="ECO:0000256" key="3">
    <source>
        <dbReference type="ARBA" id="ARBA00022741"/>
    </source>
</evidence>
<evidence type="ECO:0000313" key="9">
    <source>
        <dbReference type="EMBL" id="GAF79756.1"/>
    </source>
</evidence>
<keyword evidence="4" id="KW-0067">ATP-binding</keyword>
<dbReference type="Gene3D" id="3.40.50.620">
    <property type="entry name" value="HUPs"/>
    <property type="match status" value="1"/>
</dbReference>
<protein>
    <recommendedName>
        <fullName evidence="1">isoleucine--tRNA ligase</fullName>
        <ecNumber evidence="1">6.1.1.5</ecNumber>
    </recommendedName>
</protein>
<feature type="domain" description="Aminoacyl-tRNA synthetase class Ia" evidence="8">
    <location>
        <begin position="141"/>
        <end position="328"/>
    </location>
</feature>
<keyword evidence="6" id="KW-0030">Aminoacyl-tRNA synthetase</keyword>
<feature type="non-terminal residue" evidence="9">
    <location>
        <position position="330"/>
    </location>
</feature>
<dbReference type="SUPFAM" id="SSF50677">
    <property type="entry name" value="ValRS/IleRS/LeuRS editing domain"/>
    <property type="match status" value="1"/>
</dbReference>
<dbReference type="GO" id="GO:0002161">
    <property type="term" value="F:aminoacyl-tRNA deacylase activity"/>
    <property type="evidence" value="ECO:0007669"/>
    <property type="project" value="InterPro"/>
</dbReference>
<dbReference type="InterPro" id="IPR002301">
    <property type="entry name" value="Ile-tRNA-ligase"/>
</dbReference>
<dbReference type="InterPro" id="IPR014729">
    <property type="entry name" value="Rossmann-like_a/b/a_fold"/>
</dbReference>
<dbReference type="PRINTS" id="PR00984">
    <property type="entry name" value="TRNASYNTHILE"/>
</dbReference>
<reference evidence="9" key="1">
    <citation type="journal article" date="2014" name="Front. Microbiol.">
        <title>High frequency of phylogenetically diverse reductive dehalogenase-homologous genes in deep subseafloor sedimentary metagenomes.</title>
        <authorList>
            <person name="Kawai M."/>
            <person name="Futagami T."/>
            <person name="Toyoda A."/>
            <person name="Takaki Y."/>
            <person name="Nishi S."/>
            <person name="Hori S."/>
            <person name="Arai W."/>
            <person name="Tsubouchi T."/>
            <person name="Morono Y."/>
            <person name="Uchiyama I."/>
            <person name="Ito T."/>
            <person name="Fujiyama A."/>
            <person name="Inagaki F."/>
            <person name="Takami H."/>
        </authorList>
    </citation>
    <scope>NUCLEOTIDE SEQUENCE</scope>
    <source>
        <strain evidence="9">Expedition CK06-06</strain>
    </source>
</reference>
<keyword evidence="3" id="KW-0547">Nucleotide-binding</keyword>
<dbReference type="GO" id="GO:0006428">
    <property type="term" value="P:isoleucyl-tRNA aminoacylation"/>
    <property type="evidence" value="ECO:0007669"/>
    <property type="project" value="InterPro"/>
</dbReference>
<accession>X0SX84</accession>
<feature type="non-terminal residue" evidence="9">
    <location>
        <position position="1"/>
    </location>
</feature>
<dbReference type="InterPro" id="IPR023586">
    <property type="entry name" value="Ile-tRNA-ligase_type2"/>
</dbReference>